<comment type="caution">
    <text evidence="4">The sequence shown here is derived from an EMBL/GenBank/DDBJ whole genome shotgun (WGS) entry which is preliminary data.</text>
</comment>
<reference evidence="4" key="1">
    <citation type="journal article" date="2021" name="J. Hered.">
        <title>Genome Assembly of Salicaceae Populus deltoides (Eastern Cottonwood) I-69 Based on Nanopore Sequencing and Hi-C Technologies.</title>
        <authorList>
            <person name="Bai S."/>
            <person name="Wu H."/>
            <person name="Zhang J."/>
            <person name="Pan Z."/>
            <person name="Zhao W."/>
            <person name="Li Z."/>
            <person name="Tong C."/>
        </authorList>
    </citation>
    <scope>NUCLEOTIDE SEQUENCE</scope>
    <source>
        <tissue evidence="4">Leaf</tissue>
    </source>
</reference>
<dbReference type="AlphaFoldDB" id="A0A8T2YLF4"/>
<feature type="non-terminal residue" evidence="4">
    <location>
        <position position="323"/>
    </location>
</feature>
<evidence type="ECO:0000256" key="2">
    <source>
        <dbReference type="ARBA" id="ARBA00022737"/>
    </source>
</evidence>
<dbReference type="InterPro" id="IPR029347">
    <property type="entry name" value="Raptor_N"/>
</dbReference>
<dbReference type="PRINTS" id="PR01547">
    <property type="entry name" value="YEAST176DUF"/>
</dbReference>
<evidence type="ECO:0000313" key="5">
    <source>
        <dbReference type="Proteomes" id="UP000807159"/>
    </source>
</evidence>
<sequence length="323" mass="36275">MKTGCVALVLCLNISVDPPDVIKISPCARMECWTDPLSMAPQKALETIGKNLSIQYERWQPKARNKVQLDPTVDEVKKLCNTCENMPSLREFCFITMDMVFQSQLPTAKSGYSISDLDSWLRTPSIYVFDCSAAGMIVNAFLELHDWNASGSAGSTRDCILLAACEAHETLPQSDEFPADVFTSCLTTPIKMALKWFYRRSLLCDSLDYSLIDKIPGRQNDRKTLLGELNWIFTAVTDTIAWNVLPRDLFQKLFRQDLLVASLFRNFCLLKELCVGKLFSNFSSNVATNPSASYVVLDAWDMAAEICLSQLPSLVEDPNAEFQ</sequence>
<evidence type="ECO:0000313" key="4">
    <source>
        <dbReference type="EMBL" id="KAH8505907.1"/>
    </source>
</evidence>
<proteinExistence type="predicted"/>
<dbReference type="GO" id="GO:0031929">
    <property type="term" value="P:TOR signaling"/>
    <property type="evidence" value="ECO:0007669"/>
    <property type="project" value="InterPro"/>
</dbReference>
<organism evidence="4 5">
    <name type="scientific">Populus deltoides</name>
    <name type="common">Eastern poplar</name>
    <name type="synonym">Eastern cottonwood</name>
    <dbReference type="NCBI Taxonomy" id="3696"/>
    <lineage>
        <taxon>Eukaryota</taxon>
        <taxon>Viridiplantae</taxon>
        <taxon>Streptophyta</taxon>
        <taxon>Embryophyta</taxon>
        <taxon>Tracheophyta</taxon>
        <taxon>Spermatophyta</taxon>
        <taxon>Magnoliopsida</taxon>
        <taxon>eudicotyledons</taxon>
        <taxon>Gunneridae</taxon>
        <taxon>Pentapetalae</taxon>
        <taxon>rosids</taxon>
        <taxon>fabids</taxon>
        <taxon>Malpighiales</taxon>
        <taxon>Salicaceae</taxon>
        <taxon>Saliceae</taxon>
        <taxon>Populus</taxon>
    </lineage>
</organism>
<evidence type="ECO:0000259" key="3">
    <source>
        <dbReference type="SMART" id="SM01302"/>
    </source>
</evidence>
<gene>
    <name evidence="4" type="ORF">H0E87_012926</name>
</gene>
<accession>A0A8T2YLF4</accession>
<keyword evidence="2" id="KW-0677">Repeat</keyword>
<dbReference type="Pfam" id="PF14538">
    <property type="entry name" value="Raptor_N"/>
    <property type="match status" value="1"/>
</dbReference>
<protein>
    <recommendedName>
        <fullName evidence="3">Raptor N-terminal CASPase-like domain-containing protein</fullName>
    </recommendedName>
</protein>
<dbReference type="GO" id="GO:0010506">
    <property type="term" value="P:regulation of autophagy"/>
    <property type="evidence" value="ECO:0007669"/>
    <property type="project" value="TreeGrafter"/>
</dbReference>
<dbReference type="GO" id="GO:0009267">
    <property type="term" value="P:cellular response to starvation"/>
    <property type="evidence" value="ECO:0007669"/>
    <property type="project" value="TreeGrafter"/>
</dbReference>
<dbReference type="GO" id="GO:0030307">
    <property type="term" value="P:positive regulation of cell growth"/>
    <property type="evidence" value="ECO:0007669"/>
    <property type="project" value="TreeGrafter"/>
</dbReference>
<feature type="domain" description="Raptor N-terminal CASPase-like" evidence="3">
    <location>
        <begin position="1"/>
        <end position="142"/>
    </location>
</feature>
<dbReference type="Proteomes" id="UP000807159">
    <property type="component" value="Chromosome 6"/>
</dbReference>
<keyword evidence="1" id="KW-0853">WD repeat</keyword>
<dbReference type="GO" id="GO:0031931">
    <property type="term" value="C:TORC1 complex"/>
    <property type="evidence" value="ECO:0007669"/>
    <property type="project" value="InterPro"/>
</dbReference>
<dbReference type="GO" id="GO:0030674">
    <property type="term" value="F:protein-macromolecule adaptor activity"/>
    <property type="evidence" value="ECO:0007669"/>
    <property type="project" value="TreeGrafter"/>
</dbReference>
<dbReference type="EMBL" id="JACEGQ020000006">
    <property type="protein sequence ID" value="KAH8505907.1"/>
    <property type="molecule type" value="Genomic_DNA"/>
</dbReference>
<dbReference type="InterPro" id="IPR004083">
    <property type="entry name" value="Raptor"/>
</dbReference>
<keyword evidence="5" id="KW-1185">Reference proteome</keyword>
<dbReference type="PANTHER" id="PTHR12848">
    <property type="entry name" value="REGULATORY-ASSOCIATED PROTEIN OF MTOR"/>
    <property type="match status" value="1"/>
</dbReference>
<evidence type="ECO:0000256" key="1">
    <source>
        <dbReference type="ARBA" id="ARBA00022574"/>
    </source>
</evidence>
<dbReference type="GO" id="GO:0071230">
    <property type="term" value="P:cellular response to amino acid stimulus"/>
    <property type="evidence" value="ECO:0007669"/>
    <property type="project" value="TreeGrafter"/>
</dbReference>
<name>A0A8T2YLF4_POPDE</name>
<dbReference type="SMART" id="SM01302">
    <property type="entry name" value="Raptor_N"/>
    <property type="match status" value="1"/>
</dbReference>
<dbReference type="PANTHER" id="PTHR12848:SF16">
    <property type="entry name" value="REGULATORY-ASSOCIATED PROTEIN OF MTOR"/>
    <property type="match status" value="1"/>
</dbReference>
<dbReference type="GO" id="GO:0005737">
    <property type="term" value="C:cytoplasm"/>
    <property type="evidence" value="ECO:0007669"/>
    <property type="project" value="TreeGrafter"/>
</dbReference>